<dbReference type="EMBL" id="BMGL01000006">
    <property type="protein sequence ID" value="GGE11556.1"/>
    <property type="molecule type" value="Genomic_DNA"/>
</dbReference>
<reference evidence="1 2" key="1">
    <citation type="journal article" date="2014" name="Int. J. Syst. Evol. Microbiol.">
        <title>Complete genome sequence of Corynebacterium casei LMG S-19264T (=DSM 44701T), isolated from a smear-ripened cheese.</title>
        <authorList>
            <consortium name="US DOE Joint Genome Institute (JGI-PGF)"/>
            <person name="Walter F."/>
            <person name="Albersmeier A."/>
            <person name="Kalinowski J."/>
            <person name="Ruckert C."/>
        </authorList>
    </citation>
    <scope>NUCLEOTIDE SEQUENCE [LARGE SCALE GENOMIC DNA]</scope>
    <source>
        <strain evidence="1 2">CGMCC 1.12925</strain>
    </source>
</reference>
<sequence length="180" mass="21355">MAQKYIYPSLISSEVETALSYYPQLKNVAITFKFKKDIKKSTMQAQPSFWSLLKSRENRSYFILISKKFKISDQEFSTKNIPSDVLIGWLGHELGHVMDYQHRGKLNLIWFGIKYLLFDKHIVEAERVADTYAVIQGMEDYILKTKNFILNHADVKQDYKRRIQKYYLSPEEIMQIVQNR</sequence>
<gene>
    <name evidence="1" type="ORF">GCM10010831_11220</name>
</gene>
<protein>
    <submittedName>
        <fullName evidence="1">Uncharacterized protein</fullName>
    </submittedName>
</protein>
<dbReference type="Proteomes" id="UP000599688">
    <property type="component" value="Unassembled WGS sequence"/>
</dbReference>
<name>A0A916ZS44_9FLAO</name>
<dbReference type="AlphaFoldDB" id="A0A916ZS44"/>
<organism evidence="1 2">
    <name type="scientific">Psychroflexus salis</name>
    <dbReference type="NCBI Taxonomy" id="1526574"/>
    <lineage>
        <taxon>Bacteria</taxon>
        <taxon>Pseudomonadati</taxon>
        <taxon>Bacteroidota</taxon>
        <taxon>Flavobacteriia</taxon>
        <taxon>Flavobacteriales</taxon>
        <taxon>Flavobacteriaceae</taxon>
        <taxon>Psychroflexus</taxon>
    </lineage>
</organism>
<evidence type="ECO:0000313" key="1">
    <source>
        <dbReference type="EMBL" id="GGE11556.1"/>
    </source>
</evidence>
<proteinExistence type="predicted"/>
<accession>A0A916ZS44</accession>
<keyword evidence="2" id="KW-1185">Reference proteome</keyword>
<dbReference type="RefSeq" id="WP_188405836.1">
    <property type="nucleotide sequence ID" value="NZ_BMGL01000006.1"/>
</dbReference>
<comment type="caution">
    <text evidence="1">The sequence shown here is derived from an EMBL/GenBank/DDBJ whole genome shotgun (WGS) entry which is preliminary data.</text>
</comment>
<evidence type="ECO:0000313" key="2">
    <source>
        <dbReference type="Proteomes" id="UP000599688"/>
    </source>
</evidence>